<evidence type="ECO:0000256" key="1">
    <source>
        <dbReference type="SAM" id="Phobius"/>
    </source>
</evidence>
<dbReference type="AlphaFoldDB" id="A0A1M7SES5"/>
<organism evidence="2 3">
    <name type="scientific">Butyrivibrio hungatei DSM 14810</name>
    <dbReference type="NCBI Taxonomy" id="1121132"/>
    <lineage>
        <taxon>Bacteria</taxon>
        <taxon>Bacillati</taxon>
        <taxon>Bacillota</taxon>
        <taxon>Clostridia</taxon>
        <taxon>Lachnospirales</taxon>
        <taxon>Lachnospiraceae</taxon>
        <taxon>Butyrivibrio</taxon>
    </lineage>
</organism>
<dbReference type="Proteomes" id="UP000184097">
    <property type="component" value="Unassembled WGS sequence"/>
</dbReference>
<gene>
    <name evidence="2" type="ORF">SAMN02745247_01620</name>
</gene>
<keyword evidence="1" id="KW-0812">Transmembrane</keyword>
<reference evidence="2 3" key="1">
    <citation type="submission" date="2016-12" db="EMBL/GenBank/DDBJ databases">
        <authorList>
            <person name="Song W.-J."/>
            <person name="Kurnit D.M."/>
        </authorList>
    </citation>
    <scope>NUCLEOTIDE SEQUENCE [LARGE SCALE GENOMIC DNA]</scope>
    <source>
        <strain evidence="2 3">DSM 14810</strain>
    </source>
</reference>
<evidence type="ECO:0000313" key="2">
    <source>
        <dbReference type="EMBL" id="SHN56981.1"/>
    </source>
</evidence>
<protein>
    <submittedName>
        <fullName evidence="2">Uncharacterized protein</fullName>
    </submittedName>
</protein>
<accession>A0A1M7SES5</accession>
<name>A0A1M7SES5_9FIRM</name>
<proteinExistence type="predicted"/>
<keyword evidence="1" id="KW-1133">Transmembrane helix</keyword>
<dbReference type="RefSeq" id="WP_178297626.1">
    <property type="nucleotide sequence ID" value="NZ_FRDH01000006.1"/>
</dbReference>
<dbReference type="EMBL" id="FRDH01000006">
    <property type="protein sequence ID" value="SHN56981.1"/>
    <property type="molecule type" value="Genomic_DNA"/>
</dbReference>
<sequence>MDEKIFTKILVTITFLGLVSIVVLSVLSFLLYKDCSIISYIANRG</sequence>
<keyword evidence="1" id="KW-0472">Membrane</keyword>
<evidence type="ECO:0000313" key="3">
    <source>
        <dbReference type="Proteomes" id="UP000184097"/>
    </source>
</evidence>
<feature type="transmembrane region" description="Helical" evidence="1">
    <location>
        <begin position="9"/>
        <end position="32"/>
    </location>
</feature>